<evidence type="ECO:0000313" key="1">
    <source>
        <dbReference type="EMBL" id="ESA06338.1"/>
    </source>
</evidence>
<proteinExistence type="predicted"/>
<reference evidence="2 3" key="1">
    <citation type="journal article" date="2013" name="Proc. Natl. Acad. Sci. U.S.A.">
        <title>Genome of an arbuscular mycorrhizal fungus provides insight into the oldest plant symbiosis.</title>
        <authorList>
            <person name="Tisserant E."/>
            <person name="Malbreil M."/>
            <person name="Kuo A."/>
            <person name="Kohler A."/>
            <person name="Symeonidi A."/>
            <person name="Balestrini R."/>
            <person name="Charron P."/>
            <person name="Duensing N."/>
            <person name="Frei Dit Frey N."/>
            <person name="Gianinazzi-Pearson V."/>
            <person name="Gilbert L.B."/>
            <person name="Handa Y."/>
            <person name="Herr J.R."/>
            <person name="Hijri M."/>
            <person name="Koul R."/>
            <person name="Kawaguchi M."/>
            <person name="Krajinski F."/>
            <person name="Lammers P.J."/>
            <person name="Masclaux F.G."/>
            <person name="Murat C."/>
            <person name="Morin E."/>
            <person name="Ndikumana S."/>
            <person name="Pagni M."/>
            <person name="Petitpierre D."/>
            <person name="Requena N."/>
            <person name="Rosikiewicz P."/>
            <person name="Riley R."/>
            <person name="Saito K."/>
            <person name="San Clemente H."/>
            <person name="Shapiro H."/>
            <person name="van Tuinen D."/>
            <person name="Becard G."/>
            <person name="Bonfante P."/>
            <person name="Paszkowski U."/>
            <person name="Shachar-Hill Y.Y."/>
            <person name="Tuskan G.A."/>
            <person name="Young P.W."/>
            <person name="Sanders I.R."/>
            <person name="Henrissat B."/>
            <person name="Rensing S.A."/>
            <person name="Grigoriev I.V."/>
            <person name="Corradi N."/>
            <person name="Roux C."/>
            <person name="Martin F."/>
        </authorList>
    </citation>
    <scope>NUCLEOTIDE SEQUENCE [LARGE SCALE GENOMIC DNA]</scope>
    <source>
        <strain evidence="3">DAOM 181602 / DAOM 197198 / MUCL 43194</strain>
        <strain evidence="2">DAOM 197198</strain>
    </source>
</reference>
<dbReference type="HOGENOM" id="CLU_2293160_0_0_1"/>
<accession>U9TJ55</accession>
<gene>
    <name evidence="2" type="ORF">GLOIN_2v1781951</name>
    <name evidence="1" type="ORF">GLOINDRAFT_34316</name>
</gene>
<keyword evidence="3" id="KW-1185">Reference proteome</keyword>
<reference evidence="2 3" key="3">
    <citation type="journal article" date="2018" name="New Phytol.">
        <title>High intraspecific genome diversity in the model arbuscular mycorrhizal symbiont Rhizophagus irregularis.</title>
        <authorList>
            <person name="Chen E.C.H."/>
            <person name="Morin E."/>
            <person name="Beaudet D."/>
            <person name="Noel J."/>
            <person name="Yildirir G."/>
            <person name="Ndikumana S."/>
            <person name="Charron P."/>
            <person name="St-Onge C."/>
            <person name="Giorgi J."/>
            <person name="Kruger M."/>
            <person name="Marton T."/>
            <person name="Ropars J."/>
            <person name="Grigoriev I.V."/>
            <person name="Hainaut M."/>
            <person name="Henrissat B."/>
            <person name="Roux C."/>
            <person name="Martin F."/>
            <person name="Corradi N."/>
        </authorList>
    </citation>
    <scope>NUCLEOTIDE SEQUENCE [LARGE SCALE GENOMIC DNA]</scope>
    <source>
        <strain evidence="3">DAOM 181602 / DAOM 197198 / MUCL 43194</strain>
        <strain evidence="2">DAOM 197198</strain>
    </source>
</reference>
<dbReference type="EMBL" id="AUPC02000219">
    <property type="protein sequence ID" value="POG65235.1"/>
    <property type="molecule type" value="Genomic_DNA"/>
</dbReference>
<protein>
    <submittedName>
        <fullName evidence="1">Uncharacterized protein</fullName>
    </submittedName>
</protein>
<dbReference type="VEuPathDB" id="FungiDB:RhiirFUN_014810"/>
<organism evidence="1">
    <name type="scientific">Rhizophagus irregularis (strain DAOM 181602 / DAOM 197198 / MUCL 43194)</name>
    <name type="common">Arbuscular mycorrhizal fungus</name>
    <name type="synonym">Glomus intraradices</name>
    <dbReference type="NCBI Taxonomy" id="747089"/>
    <lineage>
        <taxon>Eukaryota</taxon>
        <taxon>Fungi</taxon>
        <taxon>Fungi incertae sedis</taxon>
        <taxon>Mucoromycota</taxon>
        <taxon>Glomeromycotina</taxon>
        <taxon>Glomeromycetes</taxon>
        <taxon>Glomerales</taxon>
        <taxon>Glomeraceae</taxon>
        <taxon>Rhizophagus</taxon>
    </lineage>
</organism>
<evidence type="ECO:0000313" key="3">
    <source>
        <dbReference type="Proteomes" id="UP000018888"/>
    </source>
</evidence>
<dbReference type="EMBL" id="KI291756">
    <property type="protein sequence ID" value="ESA06338.1"/>
    <property type="molecule type" value="Genomic_DNA"/>
</dbReference>
<dbReference type="Proteomes" id="UP000018888">
    <property type="component" value="Unassembled WGS sequence"/>
</dbReference>
<name>U9TJ55_RHIID</name>
<dbReference type="AlphaFoldDB" id="U9TJ55"/>
<evidence type="ECO:0000313" key="2">
    <source>
        <dbReference type="EMBL" id="POG65235.1"/>
    </source>
</evidence>
<reference evidence="1" key="2">
    <citation type="submission" date="2013-07" db="EMBL/GenBank/DDBJ databases">
        <title>The genome of an arbuscular mycorrhizal fungus provides insights into the evolution of the oldest plant symbiosis.</title>
        <authorList>
            <consortium name="DOE Joint Genome Institute"/>
            <person name="Tisserant E."/>
            <person name="Malbreil M."/>
            <person name="Kuo A."/>
            <person name="Kohler A."/>
            <person name="Symeonidi A."/>
            <person name="Balestrini R."/>
            <person name="Charron P."/>
            <person name="Duensing N."/>
            <person name="Frei-dit-Frey N."/>
            <person name="Gianinazzi-Pearson V."/>
            <person name="Gilbert B."/>
            <person name="Handa Y."/>
            <person name="Hijri M."/>
            <person name="Kaul R."/>
            <person name="Kawaguchi M."/>
            <person name="Krajinski F."/>
            <person name="Lammers P."/>
            <person name="Lapierre D."/>
            <person name="Masclaux F.G."/>
            <person name="Murat C."/>
            <person name="Morin E."/>
            <person name="Ndikumana S."/>
            <person name="Pagni M."/>
            <person name="Petitpierre D."/>
            <person name="Requena N."/>
            <person name="Rosikiewicz P."/>
            <person name="Riley R."/>
            <person name="Saito K."/>
            <person name="San Clemente H."/>
            <person name="Shapiro H."/>
            <person name="van Tuinen D."/>
            <person name="Becard G."/>
            <person name="Bonfante P."/>
            <person name="Paszkowski U."/>
            <person name="Shachar-Hill Y."/>
            <person name="Young J.P."/>
            <person name="Sanders I.R."/>
            <person name="Henrissat B."/>
            <person name="Rensing S.A."/>
            <person name="Grigoriev I.V."/>
            <person name="Corradi N."/>
            <person name="Roux C."/>
            <person name="Martin F."/>
        </authorList>
    </citation>
    <scope>NUCLEOTIDE SEQUENCE</scope>
    <source>
        <strain evidence="1">DAOM 197198</strain>
    </source>
</reference>
<dbReference type="STRING" id="747089.U9TJ55"/>
<sequence length="101" mass="12021">MLFIPKSDPISRENFEFEGFYGIDTGDNRTPKVLKYQHLLILHNGHMIHVSNPKFTIDRIDVNFREKQLFLCIPLEYYVQRQQINSRGLYELSSSFLTQRI</sequence>